<dbReference type="SMR" id="Q757I7"/>
<dbReference type="GeneID" id="4621088"/>
<keyword evidence="4" id="KW-0539">Nucleus</keyword>
<dbReference type="STRING" id="284811.Q757I7"/>
<evidence type="ECO:0000313" key="6">
    <source>
        <dbReference type="EMBL" id="AAS52710.1"/>
    </source>
</evidence>
<dbReference type="AlphaFoldDB" id="Q757I7"/>
<dbReference type="KEGG" id="ago:AGOS_AER026C"/>
<comment type="subcellular location">
    <subcellularLocation>
        <location evidence="4">Nucleus</location>
        <location evidence="4">Nucleolus</location>
    </subcellularLocation>
</comment>
<evidence type="ECO:0000256" key="4">
    <source>
        <dbReference type="HAMAP-Rule" id="MF_03044"/>
    </source>
</evidence>
<accession>Q757I7</accession>
<dbReference type="HOGENOM" id="CLU_041583_1_0_1"/>
<organism evidence="6 7">
    <name type="scientific">Eremothecium gossypii (strain ATCC 10895 / CBS 109.51 / FGSC 9923 / NRRL Y-1056)</name>
    <name type="common">Yeast</name>
    <name type="synonym">Ashbya gossypii</name>
    <dbReference type="NCBI Taxonomy" id="284811"/>
    <lineage>
        <taxon>Eukaryota</taxon>
        <taxon>Fungi</taxon>
        <taxon>Dikarya</taxon>
        <taxon>Ascomycota</taxon>
        <taxon>Saccharomycotina</taxon>
        <taxon>Saccharomycetes</taxon>
        <taxon>Saccharomycetales</taxon>
        <taxon>Saccharomycetaceae</taxon>
        <taxon>Eremothecium</taxon>
    </lineage>
</organism>
<dbReference type="EC" id="2.1.1.-" evidence="4"/>
<evidence type="ECO:0000313" key="7">
    <source>
        <dbReference type="Proteomes" id="UP000000591"/>
    </source>
</evidence>
<feature type="binding site" evidence="4">
    <location>
        <position position="185"/>
    </location>
    <ligand>
        <name>S-adenosyl-L-methionine</name>
        <dbReference type="ChEBI" id="CHEBI:59789"/>
    </ligand>
</feature>
<dbReference type="InterPro" id="IPR029063">
    <property type="entry name" value="SAM-dependent_MTases_sf"/>
</dbReference>
<comment type="function">
    <text evidence="4">S-adenosyl-L-methionine-dependent methyltransferase that specifically methylates the N(1) position of an adenine present in helix 65 in 25S rRNA.</text>
</comment>
<gene>
    <name evidence="4" type="primary">BMT2</name>
    <name evidence="6" type="ORF">AGOS_AER026C</name>
</gene>
<comment type="similarity">
    <text evidence="4">Belongs to the BMT2 family.</text>
</comment>
<dbReference type="EMBL" id="AE016818">
    <property type="protein sequence ID" value="AAS52710.1"/>
    <property type="molecule type" value="Genomic_DNA"/>
</dbReference>
<name>Q757I7_EREGS</name>
<reference evidence="6 7" key="1">
    <citation type="journal article" date="2004" name="Science">
        <title>The Ashbya gossypii genome as a tool for mapping the ancient Saccharomyces cerevisiae genome.</title>
        <authorList>
            <person name="Dietrich F.S."/>
            <person name="Voegeli S."/>
            <person name="Brachat S."/>
            <person name="Lerch A."/>
            <person name="Gates K."/>
            <person name="Steiner S."/>
            <person name="Mohr C."/>
            <person name="Pohlmann R."/>
            <person name="Luedi P."/>
            <person name="Choi S."/>
            <person name="Wing R.A."/>
            <person name="Flavier A."/>
            <person name="Gaffney T.D."/>
            <person name="Philippsen P."/>
        </authorList>
    </citation>
    <scope>NUCLEOTIDE SEQUENCE [LARGE SCALE GENOMIC DNA]</scope>
    <source>
        <strain evidence="7">ATCC 10895 / CBS 109.51 / FGSC 9923 / NRRL Y-1056</strain>
    </source>
</reference>
<reference evidence="7" key="2">
    <citation type="journal article" date="2013" name="G3 (Bethesda)">
        <title>Genomes of Ashbya fungi isolated from insects reveal four mating-type loci, numerous translocations, lack of transposons, and distinct gene duplications.</title>
        <authorList>
            <person name="Dietrich F.S."/>
            <person name="Voegeli S."/>
            <person name="Kuo S."/>
            <person name="Philippsen P."/>
        </authorList>
    </citation>
    <scope>GENOME REANNOTATION</scope>
    <source>
        <strain evidence="7">ATCC 10895 / CBS 109.51 / FGSC 9923 / NRRL Y-1056</strain>
    </source>
</reference>
<evidence type="ECO:0000256" key="2">
    <source>
        <dbReference type="ARBA" id="ARBA00022679"/>
    </source>
</evidence>
<evidence type="ECO:0000256" key="5">
    <source>
        <dbReference type="SAM" id="MobiDB-lite"/>
    </source>
</evidence>
<feature type="region of interest" description="Disordered" evidence="5">
    <location>
        <begin position="1"/>
        <end position="20"/>
    </location>
</feature>
<dbReference type="InterPro" id="IPR021867">
    <property type="entry name" value="Bmt2/SAMTOR"/>
</dbReference>
<dbReference type="PANTHER" id="PTHR21008">
    <property type="entry name" value="S-ADENOSYLMETHIONINE SENSOR UPSTREAM OF MTORC1-RELATED"/>
    <property type="match status" value="1"/>
</dbReference>
<keyword evidence="2 4" id="KW-0808">Transferase</keyword>
<dbReference type="SUPFAM" id="SSF53335">
    <property type="entry name" value="S-adenosyl-L-methionine-dependent methyltransferases"/>
    <property type="match status" value="1"/>
</dbReference>
<dbReference type="eggNOG" id="ENOG502R82D">
    <property type="taxonomic scope" value="Eukaryota"/>
</dbReference>
<dbReference type="Pfam" id="PF11968">
    <property type="entry name" value="Bmt2"/>
    <property type="match status" value="1"/>
</dbReference>
<feature type="binding site" evidence="4">
    <location>
        <position position="164"/>
    </location>
    <ligand>
        <name>S-adenosyl-L-methionine</name>
        <dbReference type="ChEBI" id="CHEBI:59789"/>
    </ligand>
</feature>
<dbReference type="GO" id="GO:0005730">
    <property type="term" value="C:nucleolus"/>
    <property type="evidence" value="ECO:0000318"/>
    <property type="project" value="GO_Central"/>
</dbReference>
<dbReference type="PANTHER" id="PTHR21008:SF1">
    <property type="entry name" value="25S RRNA (ADENINE(2142)-N(1))-METHYLTRANSFERASE"/>
    <property type="match status" value="1"/>
</dbReference>
<dbReference type="OrthoDB" id="5954793at2759"/>
<proteinExistence type="inferred from homology"/>
<dbReference type="OMA" id="NNSRYMN"/>
<dbReference type="RefSeq" id="NP_984886.1">
    <property type="nucleotide sequence ID" value="NM_210240.1"/>
</dbReference>
<sequence length="334" mass="37468">MLARKRRSITGKSAVKHTPAIKPSKARKVIRRYHVLLQKRRAICKLLGIPVAENDEVLNERQIARYVTDAGLQEQYRLGADMAHPDEKVERELLKIQKMRESPLLVQMLGYVMAEINGPRGLQNYQAASTVGQTASRGGDTSRQLVPWLREAGTPADARALEIGALSAANCISTCGLLRTVVRIDLHSNDSTAIEEQDFMLRPLPQADADAFDLISCSLVLNFVPTPLARGEMLLRFRSFLRGPRPLLFIVLPLPCMENSRYMNSEYFCNMMTALGYNCLYQRSAKKLIYFLFASRTGMPAPYPLKYTRKHQLADGPAMNNFSITLPALSSPRI</sequence>
<dbReference type="GO" id="GO:0016433">
    <property type="term" value="F:rRNA (adenine) methyltransferase activity"/>
    <property type="evidence" value="ECO:0000318"/>
    <property type="project" value="GO_Central"/>
</dbReference>
<evidence type="ECO:0000256" key="3">
    <source>
        <dbReference type="ARBA" id="ARBA00022691"/>
    </source>
</evidence>
<keyword evidence="3 4" id="KW-0949">S-adenosyl-L-methionine</keyword>
<dbReference type="InParanoid" id="Q757I7"/>
<dbReference type="Proteomes" id="UP000000591">
    <property type="component" value="Chromosome V"/>
</dbReference>
<evidence type="ECO:0000256" key="1">
    <source>
        <dbReference type="ARBA" id="ARBA00022603"/>
    </source>
</evidence>
<keyword evidence="1 4" id="KW-0489">Methyltransferase</keyword>
<dbReference type="FunCoup" id="Q757I7">
    <property type="interactions" value="112"/>
</dbReference>
<dbReference type="HAMAP" id="MF_03044">
    <property type="entry name" value="BMT2"/>
    <property type="match status" value="1"/>
</dbReference>
<keyword evidence="7" id="KW-1185">Reference proteome</keyword>
<protein>
    <recommendedName>
        <fullName evidence="4">25S rRNA adenine-N(1) methyltransferase</fullName>
        <ecNumber evidence="4">2.1.1.-</ecNumber>
    </recommendedName>
</protein>